<evidence type="ECO:0000313" key="5">
    <source>
        <dbReference type="EMBL" id="OCH88061.1"/>
    </source>
</evidence>
<dbReference type="OrthoDB" id="10027013at2759"/>
<dbReference type="PANTHER" id="PTHR44942:SF4">
    <property type="entry name" value="METHYLTRANSFERASE TYPE 11 DOMAIN-CONTAINING PROTEIN"/>
    <property type="match status" value="1"/>
</dbReference>
<gene>
    <name evidence="5" type="ORF">OBBRIDRAFT_813833</name>
</gene>
<protein>
    <submittedName>
        <fullName evidence="5">S-adenosyl-L-methionine-dependent methyltransferase</fullName>
    </submittedName>
</protein>
<dbReference type="PANTHER" id="PTHR44942">
    <property type="entry name" value="METHYLTRANSF_11 DOMAIN-CONTAINING PROTEIN"/>
    <property type="match status" value="1"/>
</dbReference>
<dbReference type="Pfam" id="PF08241">
    <property type="entry name" value="Methyltransf_11"/>
    <property type="match status" value="1"/>
</dbReference>
<keyword evidence="2 5" id="KW-0489">Methyltransferase</keyword>
<feature type="domain" description="Methyltransferase type 11" evidence="4">
    <location>
        <begin position="45"/>
        <end position="153"/>
    </location>
</feature>
<reference evidence="5 6" key="1">
    <citation type="submission" date="2016-07" db="EMBL/GenBank/DDBJ databases">
        <title>Draft genome of the white-rot fungus Obba rivulosa 3A-2.</title>
        <authorList>
            <consortium name="DOE Joint Genome Institute"/>
            <person name="Miettinen O."/>
            <person name="Riley R."/>
            <person name="Acob R."/>
            <person name="Barry K."/>
            <person name="Cullen D."/>
            <person name="De Vries R."/>
            <person name="Hainaut M."/>
            <person name="Hatakka A."/>
            <person name="Henrissat B."/>
            <person name="Hilden K."/>
            <person name="Kuo R."/>
            <person name="Labutti K."/>
            <person name="Lipzen A."/>
            <person name="Makela M.R."/>
            <person name="Sandor L."/>
            <person name="Spatafora J.W."/>
            <person name="Grigoriev I.V."/>
            <person name="Hibbett D.S."/>
        </authorList>
    </citation>
    <scope>NUCLEOTIDE SEQUENCE [LARGE SCALE GENOMIC DNA]</scope>
    <source>
        <strain evidence="5 6">3A-2</strain>
    </source>
</reference>
<accession>A0A8E2DIJ4</accession>
<dbReference type="InterPro" id="IPR051052">
    <property type="entry name" value="Diverse_substrate_MTase"/>
</dbReference>
<dbReference type="SUPFAM" id="SSF53335">
    <property type="entry name" value="S-adenosyl-L-methionine-dependent methyltransferases"/>
    <property type="match status" value="1"/>
</dbReference>
<keyword evidence="6" id="KW-1185">Reference proteome</keyword>
<dbReference type="Gene3D" id="3.40.50.150">
    <property type="entry name" value="Vaccinia Virus protein VP39"/>
    <property type="match status" value="1"/>
</dbReference>
<dbReference type="InterPro" id="IPR029063">
    <property type="entry name" value="SAM-dependent_MTases_sf"/>
</dbReference>
<keyword evidence="3 5" id="KW-0808">Transferase</keyword>
<dbReference type="AlphaFoldDB" id="A0A8E2DIJ4"/>
<sequence>MATYAKATYDAARYAAARPTYPRQLFDFVFQYHGRTPGARWERAVDLGCGTGHATLGLTPFKQIIGIDPSEGMVAQASRALQAHSSTPDDDNSALAEPLASRVRFVQGPAESLDSLEDGSIDLIISGQAAHWFDWTRVWPEVARVLRKGGSIAVWGYSEFRLPAFPRTTPLIRAYAQGSDPATSIGPHWERPGRTILDEHLVAIPDPPPELRDVERYHPALPNPRPPILRKHTTWAGLLAYLRTFSGLHTFHERFPTDASNPGGGLEERFWRRLRREAKVAEGATEGEGEVEDMIEGEKGWDEGVGAEGEGLMVGEDEEVVIEWPMAMILARKV</sequence>
<evidence type="ECO:0000259" key="4">
    <source>
        <dbReference type="Pfam" id="PF08241"/>
    </source>
</evidence>
<dbReference type="EMBL" id="KV722463">
    <property type="protein sequence ID" value="OCH88061.1"/>
    <property type="molecule type" value="Genomic_DNA"/>
</dbReference>
<dbReference type="GO" id="GO:0008757">
    <property type="term" value="F:S-adenosylmethionine-dependent methyltransferase activity"/>
    <property type="evidence" value="ECO:0007669"/>
    <property type="project" value="InterPro"/>
</dbReference>
<organism evidence="5 6">
    <name type="scientific">Obba rivulosa</name>
    <dbReference type="NCBI Taxonomy" id="1052685"/>
    <lineage>
        <taxon>Eukaryota</taxon>
        <taxon>Fungi</taxon>
        <taxon>Dikarya</taxon>
        <taxon>Basidiomycota</taxon>
        <taxon>Agaricomycotina</taxon>
        <taxon>Agaricomycetes</taxon>
        <taxon>Polyporales</taxon>
        <taxon>Gelatoporiaceae</taxon>
        <taxon>Obba</taxon>
    </lineage>
</organism>
<dbReference type="CDD" id="cd02440">
    <property type="entry name" value="AdoMet_MTases"/>
    <property type="match status" value="1"/>
</dbReference>
<evidence type="ECO:0000256" key="2">
    <source>
        <dbReference type="ARBA" id="ARBA00022603"/>
    </source>
</evidence>
<comment type="similarity">
    <text evidence="1">Belongs to the methyltransferase superfamily.</text>
</comment>
<evidence type="ECO:0000256" key="3">
    <source>
        <dbReference type="ARBA" id="ARBA00022679"/>
    </source>
</evidence>
<dbReference type="Proteomes" id="UP000250043">
    <property type="component" value="Unassembled WGS sequence"/>
</dbReference>
<dbReference type="InterPro" id="IPR013216">
    <property type="entry name" value="Methyltransf_11"/>
</dbReference>
<proteinExistence type="inferred from homology"/>
<dbReference type="GO" id="GO:0032259">
    <property type="term" value="P:methylation"/>
    <property type="evidence" value="ECO:0007669"/>
    <property type="project" value="UniProtKB-KW"/>
</dbReference>
<evidence type="ECO:0000256" key="1">
    <source>
        <dbReference type="ARBA" id="ARBA00008361"/>
    </source>
</evidence>
<name>A0A8E2DIJ4_9APHY</name>
<evidence type="ECO:0000313" key="6">
    <source>
        <dbReference type="Proteomes" id="UP000250043"/>
    </source>
</evidence>